<dbReference type="EMBL" id="SIHO01000002">
    <property type="protein sequence ID" value="TFU02905.1"/>
    <property type="molecule type" value="Genomic_DNA"/>
</dbReference>
<proteinExistence type="inferred from homology"/>
<dbReference type="RefSeq" id="WP_135245499.1">
    <property type="nucleotide sequence ID" value="NZ_SIHO01000002.1"/>
</dbReference>
<feature type="binding site" evidence="5">
    <location>
        <begin position="88"/>
        <end position="90"/>
    </location>
    <ligand>
        <name>substrate</name>
    </ligand>
</feature>
<evidence type="ECO:0000259" key="6">
    <source>
        <dbReference type="Pfam" id="PF00692"/>
    </source>
</evidence>
<dbReference type="GO" id="GO:0006226">
    <property type="term" value="P:dUMP biosynthetic process"/>
    <property type="evidence" value="ECO:0007669"/>
    <property type="project" value="UniProtKB-UniRule"/>
</dbReference>
<dbReference type="PANTHER" id="PTHR11241">
    <property type="entry name" value="DEOXYURIDINE 5'-TRIPHOSPHATE NUCLEOTIDOHYDROLASE"/>
    <property type="match status" value="1"/>
</dbReference>
<evidence type="ECO:0000256" key="5">
    <source>
        <dbReference type="HAMAP-Rule" id="MF_00116"/>
    </source>
</evidence>
<dbReference type="HAMAP" id="MF_00116">
    <property type="entry name" value="dUTPase_bact"/>
    <property type="match status" value="1"/>
</dbReference>
<gene>
    <name evidence="5" type="primary">dut</name>
    <name evidence="7" type="ORF">EUV02_06760</name>
</gene>
<dbReference type="CDD" id="cd07557">
    <property type="entry name" value="trimeric_dUTPase"/>
    <property type="match status" value="1"/>
</dbReference>
<keyword evidence="8" id="KW-1185">Reference proteome</keyword>
<dbReference type="Proteomes" id="UP000297737">
    <property type="component" value="Unassembled WGS sequence"/>
</dbReference>
<comment type="caution">
    <text evidence="7">The sequence shown here is derived from an EMBL/GenBank/DDBJ whole genome shotgun (WGS) entry which is preliminary data.</text>
</comment>
<dbReference type="EC" id="3.6.1.23" evidence="5"/>
<dbReference type="GO" id="GO:0004170">
    <property type="term" value="F:dUTP diphosphatase activity"/>
    <property type="evidence" value="ECO:0007669"/>
    <property type="project" value="UniProtKB-UniRule"/>
</dbReference>
<organism evidence="7 8">
    <name type="scientific">Glacieibacterium arshaanense</name>
    <dbReference type="NCBI Taxonomy" id="2511025"/>
    <lineage>
        <taxon>Bacteria</taxon>
        <taxon>Pseudomonadati</taxon>
        <taxon>Pseudomonadota</taxon>
        <taxon>Alphaproteobacteria</taxon>
        <taxon>Sphingomonadales</taxon>
        <taxon>Sphingosinicellaceae</taxon>
        <taxon>Glacieibacterium</taxon>
    </lineage>
</organism>
<evidence type="ECO:0000256" key="2">
    <source>
        <dbReference type="ARBA" id="ARBA00022801"/>
    </source>
</evidence>
<accession>A0A4Y9ELI0</accession>
<evidence type="ECO:0000256" key="1">
    <source>
        <dbReference type="ARBA" id="ARBA00006581"/>
    </source>
</evidence>
<keyword evidence="5" id="KW-0460">Magnesium</keyword>
<dbReference type="NCBIfam" id="NF001862">
    <property type="entry name" value="PRK00601.1"/>
    <property type="match status" value="1"/>
</dbReference>
<feature type="binding site" evidence="5">
    <location>
        <begin position="71"/>
        <end position="73"/>
    </location>
    <ligand>
        <name>substrate</name>
    </ligand>
</feature>
<comment type="caution">
    <text evidence="5">Lacks conserved residue(s) required for the propagation of feature annotation.</text>
</comment>
<dbReference type="InterPro" id="IPR029054">
    <property type="entry name" value="dUTPase-like"/>
</dbReference>
<evidence type="ECO:0000256" key="3">
    <source>
        <dbReference type="ARBA" id="ARBA00023080"/>
    </source>
</evidence>
<protein>
    <recommendedName>
        <fullName evidence="5">Deoxyuridine 5'-triphosphate nucleotidohydrolase</fullName>
        <shortName evidence="5">dUTPase</shortName>
        <ecNumber evidence="5">3.6.1.23</ecNumber>
    </recommendedName>
    <alternativeName>
        <fullName evidence="5">dUTP pyrophosphatase</fullName>
    </alternativeName>
</protein>
<comment type="cofactor">
    <cofactor evidence="5">
        <name>Mg(2+)</name>
        <dbReference type="ChEBI" id="CHEBI:18420"/>
    </cofactor>
</comment>
<comment type="function">
    <text evidence="5">This enzyme is involved in nucleotide metabolism: it produces dUMP, the immediate precursor of thymidine nucleotides and it decreases the intracellular concentration of dUTP so that uracil cannot be incorporated into DNA.</text>
</comment>
<dbReference type="SUPFAM" id="SSF51283">
    <property type="entry name" value="dUTPase-like"/>
    <property type="match status" value="1"/>
</dbReference>
<dbReference type="AlphaFoldDB" id="A0A4Y9ELI0"/>
<evidence type="ECO:0000313" key="8">
    <source>
        <dbReference type="Proteomes" id="UP000297737"/>
    </source>
</evidence>
<evidence type="ECO:0000313" key="7">
    <source>
        <dbReference type="EMBL" id="TFU02905.1"/>
    </source>
</evidence>
<evidence type="ECO:0000256" key="4">
    <source>
        <dbReference type="ARBA" id="ARBA00047686"/>
    </source>
</evidence>
<dbReference type="InterPro" id="IPR033704">
    <property type="entry name" value="dUTPase_trimeric"/>
</dbReference>
<dbReference type="OrthoDB" id="9809956at2"/>
<comment type="catalytic activity">
    <reaction evidence="4 5">
        <text>dUTP + H2O = dUMP + diphosphate + H(+)</text>
        <dbReference type="Rhea" id="RHEA:10248"/>
        <dbReference type="ChEBI" id="CHEBI:15377"/>
        <dbReference type="ChEBI" id="CHEBI:15378"/>
        <dbReference type="ChEBI" id="CHEBI:33019"/>
        <dbReference type="ChEBI" id="CHEBI:61555"/>
        <dbReference type="ChEBI" id="CHEBI:246422"/>
        <dbReference type="EC" id="3.6.1.23"/>
    </reaction>
</comment>
<dbReference type="GO" id="GO:0046081">
    <property type="term" value="P:dUTP catabolic process"/>
    <property type="evidence" value="ECO:0007669"/>
    <property type="project" value="InterPro"/>
</dbReference>
<dbReference type="Gene3D" id="2.70.40.10">
    <property type="match status" value="1"/>
</dbReference>
<dbReference type="UniPathway" id="UPA00610">
    <property type="reaction ID" value="UER00666"/>
</dbReference>
<dbReference type="PANTHER" id="PTHR11241:SF0">
    <property type="entry name" value="DEOXYURIDINE 5'-TRIPHOSPHATE NUCLEOTIDOHYDROLASE"/>
    <property type="match status" value="1"/>
</dbReference>
<dbReference type="InterPro" id="IPR008181">
    <property type="entry name" value="dUTPase"/>
</dbReference>
<name>A0A4Y9ELI0_9SPHN</name>
<comment type="pathway">
    <text evidence="5">Pyrimidine metabolism; dUMP biosynthesis; dUMP from dCTP (dUTP route): step 2/2.</text>
</comment>
<dbReference type="NCBIfam" id="TIGR00576">
    <property type="entry name" value="dut"/>
    <property type="match status" value="1"/>
</dbReference>
<reference evidence="7 8" key="1">
    <citation type="submission" date="2019-02" db="EMBL/GenBank/DDBJ databases">
        <title>Polymorphobacter sp. isolated from the lake at the Tibet of China.</title>
        <authorList>
            <person name="Li A."/>
        </authorList>
    </citation>
    <scope>NUCLEOTIDE SEQUENCE [LARGE SCALE GENOMIC DNA]</scope>
    <source>
        <strain evidence="7 8">DJ1R-1</strain>
    </source>
</reference>
<keyword evidence="5" id="KW-0479">Metal-binding</keyword>
<sequence length="151" mass="15636">MSSPDVEILLERMAHADGLPLPAYATDGAAGMDVCAAVDDDLVLAPGMRAAVPTGLRIAIPAGFEVQVRPRSGLAINNGVTVVNAPGTIDSDYRGECKVLLVNLGTQAFTITRGMRIAQFVVAPVTRGRWREAALDETVRGAGGFGSTGTA</sequence>
<dbReference type="InterPro" id="IPR036157">
    <property type="entry name" value="dUTPase-like_sf"/>
</dbReference>
<keyword evidence="3 5" id="KW-0546">Nucleotide metabolism</keyword>
<feature type="domain" description="dUTPase-like" evidence="6">
    <location>
        <begin position="20"/>
        <end position="149"/>
    </location>
</feature>
<keyword evidence="2 5" id="KW-0378">Hydrolase</keyword>
<dbReference type="Pfam" id="PF00692">
    <property type="entry name" value="dUTPase"/>
    <property type="match status" value="1"/>
</dbReference>
<feature type="binding site" evidence="5">
    <location>
        <position position="84"/>
    </location>
    <ligand>
        <name>substrate</name>
    </ligand>
</feature>
<dbReference type="GO" id="GO:0000287">
    <property type="term" value="F:magnesium ion binding"/>
    <property type="evidence" value="ECO:0007669"/>
    <property type="project" value="UniProtKB-UniRule"/>
</dbReference>
<comment type="similarity">
    <text evidence="1 5">Belongs to the dUTPase family.</text>
</comment>